<name>Q7RMF6_PLAYO</name>
<dbReference type="Proteomes" id="UP000008553">
    <property type="component" value="Unassembled WGS sequence"/>
</dbReference>
<dbReference type="InParanoid" id="Q7RMF6"/>
<proteinExistence type="predicted"/>
<keyword evidence="2" id="KW-1185">Reference proteome</keyword>
<dbReference type="AlphaFoldDB" id="Q7RMF6"/>
<accession>Q7RMF6</accession>
<comment type="caution">
    <text evidence="1">The sequence shown here is derived from an EMBL/GenBank/DDBJ whole genome shotgun (WGS) entry which is preliminary data.</text>
</comment>
<gene>
    <name evidence="1" type="ORF">PY02225</name>
</gene>
<dbReference type="PaxDb" id="73239-Q7RMF6"/>
<organism evidence="1 2">
    <name type="scientific">Plasmodium yoelii yoelii</name>
    <dbReference type="NCBI Taxonomy" id="73239"/>
    <lineage>
        <taxon>Eukaryota</taxon>
        <taxon>Sar</taxon>
        <taxon>Alveolata</taxon>
        <taxon>Apicomplexa</taxon>
        <taxon>Aconoidasida</taxon>
        <taxon>Haemosporida</taxon>
        <taxon>Plasmodiidae</taxon>
        <taxon>Plasmodium</taxon>
        <taxon>Plasmodium (Vinckeia)</taxon>
    </lineage>
</organism>
<evidence type="ECO:0000313" key="1">
    <source>
        <dbReference type="EMBL" id="EAA21660.1"/>
    </source>
</evidence>
<protein>
    <submittedName>
        <fullName evidence="1">Uncharacterized protein</fullName>
    </submittedName>
</protein>
<sequence>MDIIEESNKCKENNKGNIIVLNFGTTDKTNAVTILETALYLTEKYIG</sequence>
<evidence type="ECO:0000313" key="2">
    <source>
        <dbReference type="Proteomes" id="UP000008553"/>
    </source>
</evidence>
<reference evidence="1 2" key="1">
    <citation type="journal article" date="2002" name="Nature">
        <title>Genome sequence and comparative analysis of the model rodent malaria parasite Plasmodium yoelii yoelii.</title>
        <authorList>
            <person name="Carlton J.M."/>
            <person name="Angiuoli S.V."/>
            <person name="Suh B.B."/>
            <person name="Kooij T.W."/>
            <person name="Pertea M."/>
            <person name="Silva J.C."/>
            <person name="Ermolaeva M.D."/>
            <person name="Allen J.E."/>
            <person name="Selengut J.D."/>
            <person name="Koo H.L."/>
            <person name="Peterson J.D."/>
            <person name="Pop M."/>
            <person name="Kosack D.S."/>
            <person name="Shumway M.F."/>
            <person name="Bidwell S.L."/>
            <person name="Shallom S.J."/>
            <person name="van Aken S.E."/>
            <person name="Riedmuller S.B."/>
            <person name="Feldblyum T.V."/>
            <person name="Cho J.K."/>
            <person name="Quackenbush J."/>
            <person name="Sedegah M."/>
            <person name="Shoaibi A."/>
            <person name="Cummings L.M."/>
            <person name="Florens L."/>
            <person name="Yates J.R."/>
            <person name="Raine J.D."/>
            <person name="Sinden R.E."/>
            <person name="Harris M.A."/>
            <person name="Cunningham D.A."/>
            <person name="Preiser P.R."/>
            <person name="Bergman L.W."/>
            <person name="Vaidya A.B."/>
            <person name="van Lin L.H."/>
            <person name="Janse C.J."/>
            <person name="Waters A.P."/>
            <person name="Smith H.O."/>
            <person name="White O.R."/>
            <person name="Salzberg S.L."/>
            <person name="Venter J.C."/>
            <person name="Fraser C.M."/>
            <person name="Hoffman S.L."/>
            <person name="Gardner M.J."/>
            <person name="Carucci D.J."/>
        </authorList>
    </citation>
    <scope>NUCLEOTIDE SEQUENCE [LARGE SCALE GENOMIC DNA]</scope>
    <source>
        <strain evidence="1 2">17XNL</strain>
    </source>
</reference>
<dbReference type="EMBL" id="AABL01000609">
    <property type="protein sequence ID" value="EAA21660.1"/>
    <property type="molecule type" value="Genomic_DNA"/>
</dbReference>